<dbReference type="EMBL" id="AYJU01000017">
    <property type="protein sequence ID" value="EST52747.1"/>
    <property type="molecule type" value="Genomic_DNA"/>
</dbReference>
<dbReference type="InterPro" id="IPR011042">
    <property type="entry name" value="6-blade_b-propeller_TolB-like"/>
</dbReference>
<reference evidence="2 3" key="1">
    <citation type="journal article" date="2014" name="Genome Announc.">
        <title>Draft Genome Sequence of Brevibacillus panacihumi Strain W25, a Halotolerant Hydrocarbon-Degrading Bacterium.</title>
        <authorList>
            <person name="Wang X."/>
            <person name="Jin D."/>
            <person name="Zhou L."/>
            <person name="Wu L."/>
            <person name="An W."/>
            <person name="Chen Y."/>
            <person name="Zhao L."/>
        </authorList>
    </citation>
    <scope>NUCLEOTIDE SEQUENCE [LARGE SCALE GENOMIC DNA]</scope>
    <source>
        <strain evidence="2 3">W25</strain>
    </source>
</reference>
<dbReference type="OrthoDB" id="9774911at2"/>
<protein>
    <recommendedName>
        <fullName evidence="4">Translocation protein TolB</fullName>
    </recommendedName>
</protein>
<name>V6M329_9BACL</name>
<keyword evidence="1" id="KW-0732">Signal</keyword>
<dbReference type="HOGENOM" id="CLU_038811_0_0_9"/>
<evidence type="ECO:0000256" key="1">
    <source>
        <dbReference type="SAM" id="SignalP"/>
    </source>
</evidence>
<dbReference type="PANTHER" id="PTHR36842">
    <property type="entry name" value="PROTEIN TOLB HOMOLOG"/>
    <property type="match status" value="1"/>
</dbReference>
<evidence type="ECO:0000313" key="3">
    <source>
        <dbReference type="Proteomes" id="UP000017973"/>
    </source>
</evidence>
<dbReference type="AlphaFoldDB" id="V6M329"/>
<dbReference type="PANTHER" id="PTHR36842:SF1">
    <property type="entry name" value="PROTEIN TOLB"/>
    <property type="match status" value="1"/>
</dbReference>
<comment type="caution">
    <text evidence="2">The sequence shown here is derived from an EMBL/GenBank/DDBJ whole genome shotgun (WGS) entry which is preliminary data.</text>
</comment>
<feature type="signal peptide" evidence="1">
    <location>
        <begin position="1"/>
        <end position="24"/>
    </location>
</feature>
<dbReference type="SUPFAM" id="SSF82171">
    <property type="entry name" value="DPP6 N-terminal domain-like"/>
    <property type="match status" value="1"/>
</dbReference>
<proteinExistence type="predicted"/>
<dbReference type="eggNOG" id="COG0823">
    <property type="taxonomic scope" value="Bacteria"/>
</dbReference>
<sequence>MLSMMKVFSGIALAASLWSQGSSAGVLAAETQPLPERVNPVTVPAQIAFTSNQQLWMLNGPDKKSKPVQVTKEGISEIIGWSSDGHWLLFMKYPDGDSYYTKGYLWAVSKDGSTSLQIDERPIVEKPKWSPITNQFAYVAGAANSTNTETETSFVTAQMNEDNTVSIIRTVKADFVDFAWMPDAKQFLVSLPVEKDRPMTLSLRDLAGKTVASYAIADSPKAGEEIYGWAAKALQVSPDGKQVAYYVQYNSASLSADGVPVQLFDLSQPKQKPLDLGTGLAYAEWMSWSPDSSQLAWIDGSDRMATQNKQVKVVDRQGKLTFEGEKGQVESFPVWTKESPHRLFFTRGLAKEYHYEPEKVMVPGQRIWMRGKDGKAAQVTKGSEHTADTFPSPSQDGEQLLFVRLDAAGHGSLYLDKGGEEVELIRHVTGNIGYYANYLPEWIEVYWDK</sequence>
<dbReference type="Proteomes" id="UP000017973">
    <property type="component" value="Unassembled WGS sequence"/>
</dbReference>
<accession>V6M329</accession>
<dbReference type="PATRIC" id="fig|1408254.3.peg.3449"/>
<evidence type="ECO:0000313" key="2">
    <source>
        <dbReference type="EMBL" id="EST52747.1"/>
    </source>
</evidence>
<dbReference type="STRING" id="1408254.T458_17505"/>
<feature type="chain" id="PRO_5004751220" description="Translocation protein TolB" evidence="1">
    <location>
        <begin position="25"/>
        <end position="449"/>
    </location>
</feature>
<evidence type="ECO:0008006" key="4">
    <source>
        <dbReference type="Google" id="ProtNLM"/>
    </source>
</evidence>
<keyword evidence="3" id="KW-1185">Reference proteome</keyword>
<organism evidence="2 3">
    <name type="scientific">Brevibacillus panacihumi W25</name>
    <dbReference type="NCBI Taxonomy" id="1408254"/>
    <lineage>
        <taxon>Bacteria</taxon>
        <taxon>Bacillati</taxon>
        <taxon>Bacillota</taxon>
        <taxon>Bacilli</taxon>
        <taxon>Bacillales</taxon>
        <taxon>Paenibacillaceae</taxon>
        <taxon>Brevibacillus</taxon>
    </lineage>
</organism>
<dbReference type="Gene3D" id="2.120.10.30">
    <property type="entry name" value="TolB, C-terminal domain"/>
    <property type="match status" value="2"/>
</dbReference>
<gene>
    <name evidence="2" type="ORF">T458_17505</name>
</gene>